<keyword evidence="1" id="KW-1133">Transmembrane helix</keyword>
<feature type="transmembrane region" description="Helical" evidence="1">
    <location>
        <begin position="89"/>
        <end position="107"/>
    </location>
</feature>
<proteinExistence type="predicted"/>
<dbReference type="Pfam" id="PF03594">
    <property type="entry name" value="BenE"/>
    <property type="match status" value="1"/>
</dbReference>
<keyword evidence="1" id="KW-0472">Membrane</keyword>
<dbReference type="InterPro" id="IPR004711">
    <property type="entry name" value="Benzoate_Transporter"/>
</dbReference>
<keyword evidence="1" id="KW-0812">Transmembrane</keyword>
<feature type="transmembrane region" description="Helical" evidence="1">
    <location>
        <begin position="64"/>
        <end position="83"/>
    </location>
</feature>
<feature type="transmembrane region" description="Helical" evidence="1">
    <location>
        <begin position="336"/>
        <end position="354"/>
    </location>
</feature>
<feature type="transmembrane region" description="Helical" evidence="1">
    <location>
        <begin position="191"/>
        <end position="210"/>
    </location>
</feature>
<protein>
    <submittedName>
        <fullName evidence="2">Putative benzoate transporter</fullName>
    </submittedName>
</protein>
<feature type="transmembrane region" description="Helical" evidence="1">
    <location>
        <begin position="366"/>
        <end position="391"/>
    </location>
</feature>
<dbReference type="AlphaFoldDB" id="D8WWU1"/>
<feature type="transmembrane region" description="Helical" evidence="1">
    <location>
        <begin position="30"/>
        <end position="52"/>
    </location>
</feature>
<accession>D8WWU1</accession>
<evidence type="ECO:0000256" key="1">
    <source>
        <dbReference type="SAM" id="Phobius"/>
    </source>
</evidence>
<reference evidence="2" key="1">
    <citation type="journal article" date="2010" name="Environ. Microbiol.">
        <title>Identification of enzymes involved in anaerobic benzene degradation by a strictly anaerobic iron-reducing enrichment culture.</title>
        <authorList>
            <person name="Abu Laban N."/>
            <person name="Selesi D."/>
            <person name="Rattei T."/>
            <person name="Tischler P."/>
            <person name="Meckenstock R.U."/>
        </authorList>
    </citation>
    <scope>NUCLEOTIDE SEQUENCE</scope>
</reference>
<dbReference type="EMBL" id="GU358035">
    <property type="protein sequence ID" value="ADJ94045.1"/>
    <property type="molecule type" value="Genomic_DNA"/>
</dbReference>
<feature type="transmembrane region" description="Helical" evidence="1">
    <location>
        <begin position="271"/>
        <end position="295"/>
    </location>
</feature>
<feature type="transmembrane region" description="Helical" evidence="1">
    <location>
        <begin position="307"/>
        <end position="330"/>
    </location>
</feature>
<organism evidence="2">
    <name type="scientific">Clostridia bacterium enrichment culture clone BF</name>
    <dbReference type="NCBI Taxonomy" id="857391"/>
    <lineage>
        <taxon>Bacteria</taxon>
        <taxon>Bacillati</taxon>
        <taxon>Bacillota</taxon>
        <taxon>Clostridia</taxon>
        <taxon>environmental samples</taxon>
    </lineage>
</organism>
<evidence type="ECO:0000313" key="2">
    <source>
        <dbReference type="EMBL" id="ADJ94045.1"/>
    </source>
</evidence>
<dbReference type="GO" id="GO:0005886">
    <property type="term" value="C:plasma membrane"/>
    <property type="evidence" value="ECO:0007669"/>
    <property type="project" value="TreeGrafter"/>
</dbReference>
<feature type="non-terminal residue" evidence="2">
    <location>
        <position position="447"/>
    </location>
</feature>
<dbReference type="GO" id="GO:0042925">
    <property type="term" value="F:benzoate transmembrane transporter activity"/>
    <property type="evidence" value="ECO:0007669"/>
    <property type="project" value="InterPro"/>
</dbReference>
<feature type="transmembrane region" description="Helical" evidence="1">
    <location>
        <begin position="114"/>
        <end position="132"/>
    </location>
</feature>
<sequence length="447" mass="48499">MLDGQVSGYYFRNFINNAKALPRYLNAKTISTGAVSALMACTGPILVVMTVAQNGHLLPAQITSWLFGIYFFGGLIGLIVPLLTGTPIAGAWSIPSAVLLTTVITQYKFNELIGAYLIAGAIIFLIGIFGLFDKLLARLPMELVMAMIAGSLIHFATDMIKSVDAQPLVGSLTILTYFVFTKYFVKIPPIIGALAVSLILSLFFGQPIAFPDFSFQWPSLWFPEFNFSTMLAISIPIAIMTLGCEGAQGISVAQSAGYKPPVNLITMINGLGTMLASMFGAHSACIAGMMTALCCSKEVGEKDGRYAAAWFSGVLMCIFGLSASIALSFILLMPPALMKLIAGLALIYVILSSLQRSFHGRQFQLGAFFSLTIALSGINFFGIGSTFWALAGGWAVSWFMEKRTSRNTLYQLSIKARLMMLSHRSYNCLPTKGIRCQTNYFDEQCNL</sequence>
<feature type="transmembrane region" description="Helical" evidence="1">
    <location>
        <begin position="231"/>
        <end position="251"/>
    </location>
</feature>
<dbReference type="PANTHER" id="PTHR30199">
    <property type="entry name" value="MFS FAMILY TRANSPORTER, PREDICTED SUBSTRATE BENZOATE"/>
    <property type="match status" value="1"/>
</dbReference>
<dbReference type="PANTHER" id="PTHR30199:SF0">
    <property type="entry name" value="INNER MEMBRANE PROTEIN YDCO"/>
    <property type="match status" value="1"/>
</dbReference>
<name>D8WWU1_9FIRM</name>